<dbReference type="Proteomes" id="UP000001819">
    <property type="component" value="Chromosome 3"/>
</dbReference>
<dbReference type="RefSeq" id="XP_015039559.2">
    <property type="nucleotide sequence ID" value="XM_015184073.2"/>
</dbReference>
<accession>A0A6I8VEF1</accession>
<gene>
    <name evidence="2" type="primary">LOC26534210</name>
</gene>
<name>A0A6I8VEF1_DROPS</name>
<sequence length="235" mass="26869">MLRHSSLQYVDNTSNAGEYEWVHRNQTAMECSENWAEYYGSTERTADSRHSYDFKVLFQECENIINLGLVASNNHYLQQKKEHGPEAAISGRVDLSVELDKLKIYSHEFPQGNSFQRHPSFPVPVLQSNDSVWALKNSSLHNVENTPKAEGYDWAQSNLAEMDGPENWVNSDLICNGRTVSSNPYNFNELTQECKNLNSGSDSSDNVNVNELSSYFDDIVHIPKNMTEWADRMYT</sequence>
<keyword evidence="1" id="KW-1185">Reference proteome</keyword>
<protein>
    <submittedName>
        <fullName evidence="2">Uncharacterized protein</fullName>
    </submittedName>
</protein>
<reference evidence="2" key="2">
    <citation type="submission" date="2025-08" db="UniProtKB">
        <authorList>
            <consortium name="RefSeq"/>
        </authorList>
    </citation>
    <scope>IDENTIFICATION</scope>
    <source>
        <strain evidence="2">MV-25-SWS-2005</strain>
        <tissue evidence="2">Whole body</tissue>
    </source>
</reference>
<dbReference type="AlphaFoldDB" id="A0A6I8VEF1"/>
<reference evidence="1" key="1">
    <citation type="submission" date="2024-06" db="UniProtKB">
        <authorList>
            <consortium name="RefSeq"/>
        </authorList>
    </citation>
    <scope>NUCLEOTIDE SEQUENCE [LARGE SCALE GENOMIC DNA]</scope>
    <source>
        <strain evidence="1">MV2-25</strain>
    </source>
</reference>
<dbReference type="KEGG" id="dpo:26534210"/>
<organism evidence="1 2">
    <name type="scientific">Drosophila pseudoobscura pseudoobscura</name>
    <name type="common">Fruit fly</name>
    <dbReference type="NCBI Taxonomy" id="46245"/>
    <lineage>
        <taxon>Eukaryota</taxon>
        <taxon>Metazoa</taxon>
        <taxon>Ecdysozoa</taxon>
        <taxon>Arthropoda</taxon>
        <taxon>Hexapoda</taxon>
        <taxon>Insecta</taxon>
        <taxon>Pterygota</taxon>
        <taxon>Neoptera</taxon>
        <taxon>Endopterygota</taxon>
        <taxon>Diptera</taxon>
        <taxon>Brachycera</taxon>
        <taxon>Muscomorpha</taxon>
        <taxon>Ephydroidea</taxon>
        <taxon>Drosophilidae</taxon>
        <taxon>Drosophila</taxon>
        <taxon>Sophophora</taxon>
    </lineage>
</organism>
<evidence type="ECO:0000313" key="1">
    <source>
        <dbReference type="Proteomes" id="UP000001819"/>
    </source>
</evidence>
<proteinExistence type="predicted"/>
<evidence type="ECO:0000313" key="2">
    <source>
        <dbReference type="RefSeq" id="XP_015039559.2"/>
    </source>
</evidence>
<dbReference type="InParanoid" id="A0A6I8VEF1"/>